<dbReference type="EMBL" id="JACAZI010000004">
    <property type="protein sequence ID" value="KAF7362624.1"/>
    <property type="molecule type" value="Genomic_DNA"/>
</dbReference>
<dbReference type="PANTHER" id="PTHR40465:SF1">
    <property type="entry name" value="DUF6534 DOMAIN-CONTAINING PROTEIN"/>
    <property type="match status" value="1"/>
</dbReference>
<dbReference type="AlphaFoldDB" id="A0A8H6YP62"/>
<protein>
    <submittedName>
        <fullName evidence="2">Uncharacterized protein</fullName>
    </submittedName>
</protein>
<comment type="caution">
    <text evidence="2">The sequence shown here is derived from an EMBL/GenBank/DDBJ whole genome shotgun (WGS) entry which is preliminary data.</text>
</comment>
<evidence type="ECO:0000313" key="2">
    <source>
        <dbReference type="EMBL" id="KAF7362624.1"/>
    </source>
</evidence>
<organism evidence="2 3">
    <name type="scientific">Mycena venus</name>
    <dbReference type="NCBI Taxonomy" id="2733690"/>
    <lineage>
        <taxon>Eukaryota</taxon>
        <taxon>Fungi</taxon>
        <taxon>Dikarya</taxon>
        <taxon>Basidiomycota</taxon>
        <taxon>Agaricomycotina</taxon>
        <taxon>Agaricomycetes</taxon>
        <taxon>Agaricomycetidae</taxon>
        <taxon>Agaricales</taxon>
        <taxon>Marasmiineae</taxon>
        <taxon>Mycenaceae</taxon>
        <taxon>Mycena</taxon>
    </lineage>
</organism>
<feature type="transmembrane region" description="Helical" evidence="1">
    <location>
        <begin position="15"/>
        <end position="38"/>
    </location>
</feature>
<dbReference type="Proteomes" id="UP000620124">
    <property type="component" value="Unassembled WGS sequence"/>
</dbReference>
<accession>A0A8H6YP62</accession>
<feature type="transmembrane region" description="Helical" evidence="1">
    <location>
        <begin position="50"/>
        <end position="73"/>
    </location>
</feature>
<gene>
    <name evidence="2" type="ORF">MVEN_00611400</name>
</gene>
<evidence type="ECO:0000313" key="3">
    <source>
        <dbReference type="Proteomes" id="UP000620124"/>
    </source>
</evidence>
<sequence>MDPTFSSNLNTTLGVMQISVLISCVLFGVMTTQTYIYYSRFPGDSYKLKTFVAFIWVCEIAHVLCSGHTLYIYTILDYGHPERISGVLPKSGAVTLLLQGVVELCVQGFFSFRIYTLSKKLYIPILSWGFSLWRLGGGAVLFITALRMTSFPDEIKPVGMAGGYELDY</sequence>
<proteinExistence type="predicted"/>
<feature type="transmembrane region" description="Helical" evidence="1">
    <location>
        <begin position="93"/>
        <end position="114"/>
    </location>
</feature>
<name>A0A8H6YP62_9AGAR</name>
<feature type="transmembrane region" description="Helical" evidence="1">
    <location>
        <begin position="121"/>
        <end position="146"/>
    </location>
</feature>
<dbReference type="PANTHER" id="PTHR40465">
    <property type="entry name" value="CHROMOSOME 1, WHOLE GENOME SHOTGUN SEQUENCE"/>
    <property type="match status" value="1"/>
</dbReference>
<keyword evidence="1" id="KW-0812">Transmembrane</keyword>
<keyword evidence="1" id="KW-1133">Transmembrane helix</keyword>
<keyword evidence="3" id="KW-1185">Reference proteome</keyword>
<evidence type="ECO:0000256" key="1">
    <source>
        <dbReference type="SAM" id="Phobius"/>
    </source>
</evidence>
<keyword evidence="1" id="KW-0472">Membrane</keyword>
<reference evidence="2" key="1">
    <citation type="submission" date="2020-05" db="EMBL/GenBank/DDBJ databases">
        <title>Mycena genomes resolve the evolution of fungal bioluminescence.</title>
        <authorList>
            <person name="Tsai I.J."/>
        </authorList>
    </citation>
    <scope>NUCLEOTIDE SEQUENCE</scope>
    <source>
        <strain evidence="2">CCC161011</strain>
    </source>
</reference>
<dbReference type="OrthoDB" id="2535105at2759"/>